<dbReference type="SMART" id="SM00346">
    <property type="entry name" value="HTH_ICLR"/>
    <property type="match status" value="1"/>
</dbReference>
<dbReference type="SUPFAM" id="SSF46785">
    <property type="entry name" value="Winged helix' DNA-binding domain"/>
    <property type="match status" value="1"/>
</dbReference>
<evidence type="ECO:0000256" key="2">
    <source>
        <dbReference type="ARBA" id="ARBA00023125"/>
    </source>
</evidence>
<gene>
    <name evidence="6" type="primary">kdgR</name>
    <name evidence="6" type="ORF">STSP2_03197</name>
</gene>
<evidence type="ECO:0000313" key="6">
    <source>
        <dbReference type="EMBL" id="AQT69996.1"/>
    </source>
</evidence>
<dbReference type="OrthoDB" id="9791752at2"/>
<dbReference type="PANTHER" id="PTHR30136">
    <property type="entry name" value="HELIX-TURN-HELIX TRANSCRIPTIONAL REGULATOR, ICLR FAMILY"/>
    <property type="match status" value="1"/>
</dbReference>
<organism evidence="6 7">
    <name type="scientific">Anaerohalosphaera lusitana</name>
    <dbReference type="NCBI Taxonomy" id="1936003"/>
    <lineage>
        <taxon>Bacteria</taxon>
        <taxon>Pseudomonadati</taxon>
        <taxon>Planctomycetota</taxon>
        <taxon>Phycisphaerae</taxon>
        <taxon>Sedimentisphaerales</taxon>
        <taxon>Anaerohalosphaeraceae</taxon>
        <taxon>Anaerohalosphaera</taxon>
    </lineage>
</organism>
<dbReference type="InterPro" id="IPR036388">
    <property type="entry name" value="WH-like_DNA-bd_sf"/>
</dbReference>
<dbReference type="InterPro" id="IPR014757">
    <property type="entry name" value="Tscrpt_reg_IclR_C"/>
</dbReference>
<dbReference type="PROSITE" id="PS51078">
    <property type="entry name" value="ICLR_ED"/>
    <property type="match status" value="1"/>
</dbReference>
<dbReference type="STRING" id="1936003.STSP2_03197"/>
<dbReference type="RefSeq" id="WP_146663629.1">
    <property type="nucleotide sequence ID" value="NZ_CP019791.1"/>
</dbReference>
<dbReference type="EMBL" id="CP019791">
    <property type="protein sequence ID" value="AQT69996.1"/>
    <property type="molecule type" value="Genomic_DNA"/>
</dbReference>
<proteinExistence type="predicted"/>
<evidence type="ECO:0000313" key="7">
    <source>
        <dbReference type="Proteomes" id="UP000189674"/>
    </source>
</evidence>
<evidence type="ECO:0000256" key="3">
    <source>
        <dbReference type="ARBA" id="ARBA00023163"/>
    </source>
</evidence>
<feature type="domain" description="IclR-ED" evidence="5">
    <location>
        <begin position="67"/>
        <end position="250"/>
    </location>
</feature>
<dbReference type="InterPro" id="IPR005471">
    <property type="entry name" value="Tscrpt_reg_IclR_N"/>
</dbReference>
<dbReference type="PANTHER" id="PTHR30136:SF24">
    <property type="entry name" value="HTH-TYPE TRANSCRIPTIONAL REPRESSOR ALLR"/>
    <property type="match status" value="1"/>
</dbReference>
<protein>
    <submittedName>
        <fullName evidence="6">Transcriptional regulator KdgR</fullName>
    </submittedName>
</protein>
<dbReference type="AlphaFoldDB" id="A0A1U9NR49"/>
<dbReference type="InterPro" id="IPR036390">
    <property type="entry name" value="WH_DNA-bd_sf"/>
</dbReference>
<dbReference type="Proteomes" id="UP000189674">
    <property type="component" value="Chromosome"/>
</dbReference>
<keyword evidence="7" id="KW-1185">Reference proteome</keyword>
<dbReference type="PROSITE" id="PS51077">
    <property type="entry name" value="HTH_ICLR"/>
    <property type="match status" value="1"/>
</dbReference>
<reference evidence="7" key="1">
    <citation type="submission" date="2017-02" db="EMBL/GenBank/DDBJ databases">
        <title>Comparative genomics and description of representatives of a novel lineage of planctomycetes thriving in anoxic sediments.</title>
        <authorList>
            <person name="Spring S."/>
            <person name="Bunk B."/>
            <person name="Sproer C."/>
        </authorList>
    </citation>
    <scope>NUCLEOTIDE SEQUENCE [LARGE SCALE GENOMIC DNA]</scope>
    <source>
        <strain evidence="7">ST-NAGAB-D1</strain>
    </source>
</reference>
<sequence length="254" mass="27177" precursor="true">MNNYIIPNLSKACRMLSCIAASDKGMTAAQIEQTLAVPKTTAFRILRTLCHEGMVTKNGGTYHVGPTLLELSGRAISSVNVRDQAVPVIQELAQTTGQTAHLAIPSGTSSLILEVCDSPNPVRVASRPGTLVSMHCSSTGKVFLAYLFKDRLAQTLADVKLEHRTANTKCTVADLQAETEKIRQLGYATDDEEYHTGVRCLAAPVFDGRNQVVAALGITATTSSFTPERTQELAALVVGAANKLSKKLGHNNNI</sequence>
<keyword evidence="1" id="KW-0805">Transcription regulation</keyword>
<dbReference type="GO" id="GO:0003700">
    <property type="term" value="F:DNA-binding transcription factor activity"/>
    <property type="evidence" value="ECO:0007669"/>
    <property type="project" value="TreeGrafter"/>
</dbReference>
<dbReference type="Pfam" id="PF09339">
    <property type="entry name" value="HTH_IclR"/>
    <property type="match status" value="1"/>
</dbReference>
<evidence type="ECO:0000259" key="5">
    <source>
        <dbReference type="PROSITE" id="PS51078"/>
    </source>
</evidence>
<dbReference type="InterPro" id="IPR029016">
    <property type="entry name" value="GAF-like_dom_sf"/>
</dbReference>
<dbReference type="SUPFAM" id="SSF55781">
    <property type="entry name" value="GAF domain-like"/>
    <property type="match status" value="1"/>
</dbReference>
<name>A0A1U9NR49_9BACT</name>
<accession>A0A1U9NR49</accession>
<dbReference type="Gene3D" id="3.30.450.40">
    <property type="match status" value="1"/>
</dbReference>
<dbReference type="GO" id="GO:0003677">
    <property type="term" value="F:DNA binding"/>
    <property type="evidence" value="ECO:0007669"/>
    <property type="project" value="UniProtKB-KW"/>
</dbReference>
<keyword evidence="3" id="KW-0804">Transcription</keyword>
<keyword evidence="2" id="KW-0238">DNA-binding</keyword>
<evidence type="ECO:0000256" key="1">
    <source>
        <dbReference type="ARBA" id="ARBA00023015"/>
    </source>
</evidence>
<dbReference type="Gene3D" id="1.10.10.10">
    <property type="entry name" value="Winged helix-like DNA-binding domain superfamily/Winged helix DNA-binding domain"/>
    <property type="match status" value="1"/>
</dbReference>
<dbReference type="Pfam" id="PF01614">
    <property type="entry name" value="IclR_C"/>
    <property type="match status" value="1"/>
</dbReference>
<dbReference type="GO" id="GO:0045892">
    <property type="term" value="P:negative regulation of DNA-templated transcription"/>
    <property type="evidence" value="ECO:0007669"/>
    <property type="project" value="TreeGrafter"/>
</dbReference>
<evidence type="ECO:0000259" key="4">
    <source>
        <dbReference type="PROSITE" id="PS51077"/>
    </source>
</evidence>
<dbReference type="KEGG" id="alus:STSP2_03197"/>
<feature type="domain" description="HTH iclR-type" evidence="4">
    <location>
        <begin position="6"/>
        <end position="66"/>
    </location>
</feature>
<dbReference type="InterPro" id="IPR050707">
    <property type="entry name" value="HTH_MetabolicPath_Reg"/>
</dbReference>